<sequence>MDTSPISLLPRELRDIIYEYVFTTPYAVTLQSQHIEHPLTKTCSQLRRETLLMYFSLTRFNAHLDDGPPTPLARWLKTIGPELALRVEEINVWDLHDRNATLYGAAATARLLQHGNLPSGRRYILQPLGDRTLNGLVPGLHEIGLSILRFCVLADEAGEGAQVEETSEFAIVRLNPPVDTARGDVDERV</sequence>
<dbReference type="Proteomes" id="UP000799537">
    <property type="component" value="Unassembled WGS sequence"/>
</dbReference>
<keyword evidence="2" id="KW-1185">Reference proteome</keyword>
<proteinExistence type="predicted"/>
<organism evidence="1 2">
    <name type="scientific">Zasmidium cellare ATCC 36951</name>
    <dbReference type="NCBI Taxonomy" id="1080233"/>
    <lineage>
        <taxon>Eukaryota</taxon>
        <taxon>Fungi</taxon>
        <taxon>Dikarya</taxon>
        <taxon>Ascomycota</taxon>
        <taxon>Pezizomycotina</taxon>
        <taxon>Dothideomycetes</taxon>
        <taxon>Dothideomycetidae</taxon>
        <taxon>Mycosphaerellales</taxon>
        <taxon>Mycosphaerellaceae</taxon>
        <taxon>Zasmidium</taxon>
    </lineage>
</organism>
<accession>A0A6A6BXW0</accession>
<reference evidence="1" key="1">
    <citation type="journal article" date="2020" name="Stud. Mycol.">
        <title>101 Dothideomycetes genomes: a test case for predicting lifestyles and emergence of pathogens.</title>
        <authorList>
            <person name="Haridas S."/>
            <person name="Albert R."/>
            <person name="Binder M."/>
            <person name="Bloem J."/>
            <person name="Labutti K."/>
            <person name="Salamov A."/>
            <person name="Andreopoulos B."/>
            <person name="Baker S."/>
            <person name="Barry K."/>
            <person name="Bills G."/>
            <person name="Bluhm B."/>
            <person name="Cannon C."/>
            <person name="Castanera R."/>
            <person name="Culley D."/>
            <person name="Daum C."/>
            <person name="Ezra D."/>
            <person name="Gonzalez J."/>
            <person name="Henrissat B."/>
            <person name="Kuo A."/>
            <person name="Liang C."/>
            <person name="Lipzen A."/>
            <person name="Lutzoni F."/>
            <person name="Magnuson J."/>
            <person name="Mondo S."/>
            <person name="Nolan M."/>
            <person name="Ohm R."/>
            <person name="Pangilinan J."/>
            <person name="Park H.-J."/>
            <person name="Ramirez L."/>
            <person name="Alfaro M."/>
            <person name="Sun H."/>
            <person name="Tritt A."/>
            <person name="Yoshinaga Y."/>
            <person name="Zwiers L.-H."/>
            <person name="Turgeon B."/>
            <person name="Goodwin S."/>
            <person name="Spatafora J."/>
            <person name="Crous P."/>
            <person name="Grigoriev I."/>
        </authorList>
    </citation>
    <scope>NUCLEOTIDE SEQUENCE</scope>
    <source>
        <strain evidence="1">ATCC 36951</strain>
    </source>
</reference>
<evidence type="ECO:0000313" key="2">
    <source>
        <dbReference type="Proteomes" id="UP000799537"/>
    </source>
</evidence>
<evidence type="ECO:0000313" key="1">
    <source>
        <dbReference type="EMBL" id="KAF2159545.1"/>
    </source>
</evidence>
<protein>
    <submittedName>
        <fullName evidence="1">Uncharacterized protein</fullName>
    </submittedName>
</protein>
<dbReference type="EMBL" id="ML993636">
    <property type="protein sequence ID" value="KAF2159545.1"/>
    <property type="molecule type" value="Genomic_DNA"/>
</dbReference>
<dbReference type="GeneID" id="54562991"/>
<dbReference type="AlphaFoldDB" id="A0A6A6BXW0"/>
<gene>
    <name evidence="1" type="ORF">M409DRAFT_30021</name>
</gene>
<name>A0A6A6BXW0_ZASCE</name>
<dbReference type="RefSeq" id="XP_033660434.1">
    <property type="nucleotide sequence ID" value="XM_033809719.1"/>
</dbReference>
<dbReference type="OrthoDB" id="5413827at2759"/>